<dbReference type="InterPro" id="IPR013087">
    <property type="entry name" value="Znf_C2H2_type"/>
</dbReference>
<dbReference type="Proteomes" id="UP001054902">
    <property type="component" value="Unassembled WGS sequence"/>
</dbReference>
<feature type="compositionally biased region" description="Polar residues" evidence="1">
    <location>
        <begin position="216"/>
        <end position="235"/>
    </location>
</feature>
<reference evidence="3 4" key="1">
    <citation type="journal article" date="2021" name="Sci. Rep.">
        <title>The genome of the diatom Chaetoceros tenuissimus carries an ancient integrated fragment of an extant virus.</title>
        <authorList>
            <person name="Hongo Y."/>
            <person name="Kimura K."/>
            <person name="Takaki Y."/>
            <person name="Yoshida Y."/>
            <person name="Baba S."/>
            <person name="Kobayashi G."/>
            <person name="Nagasaki K."/>
            <person name="Hano T."/>
            <person name="Tomaru Y."/>
        </authorList>
    </citation>
    <scope>NUCLEOTIDE SEQUENCE [LARGE SCALE GENOMIC DNA]</scope>
    <source>
        <strain evidence="3 4">NIES-3715</strain>
    </source>
</reference>
<evidence type="ECO:0000313" key="4">
    <source>
        <dbReference type="Proteomes" id="UP001054902"/>
    </source>
</evidence>
<feature type="region of interest" description="Disordered" evidence="1">
    <location>
        <begin position="674"/>
        <end position="700"/>
    </location>
</feature>
<sequence length="727" mass="83274">MNDDKASSDCHSLCNIAIEQSRCEDSSDSIENVKIKDCQTDQIVLETLPSASNNATATSSKSRKRRRIASELEQLTRNEHRKTTKPGVVQLYASEFDNTNIESNNDDTGPSSRPKRRIKAVQRYVDTRYTHAEQVKLFEMQGKCGTGFLCPLCPTHLSYDRKSCYNCGAKCCYQPGTGVVLLKDREEISKVEELASTRKVEIDTQKQAMNREKNDSTINGMNSSTKSTRIPSQRSTRSKVKDSNQLIQGSKRVSLEWAQETLSHAVTHECEACMQLFLPSYLQRHRKRSHGISSEFGCPYCSELFSSMAKRDGHIKEKHPKKPIHLTDKEKEMTKLYLYDCPRCETSLTYGDLRDHLDKVHGEDINFIKDMVTCSCPFCLVGDKPLRNTFTSTDTLMNHIRKNHIGCKMKGEKLKLNGHGIIKRNTRIDEAGIKFQLNENCAPKQKSAPKRISKRVTERAAKSKDLFEKQEESTNESIADESSQEDNIYWFALLPDVAIRESKVKGIHYRPGEPIDDVIESIEERIEMIQQRMNLIAKQGDKKLEEDYIAENKLYIKGIRERTNKAESEALEKFMYKDKCEERQRWLDYESRTKKKSPIEIETEELIYRPVKFVSSKTSKRSDKCPLGVECDLCNGWYATNIITKDEILASGDDVQKAIEKIVTNSSDKPFIPSKGFRRITDDDLPDDQDYSTSSSRVTKGRTTNEIPKLFELKHTLEFIRDFNKGI</sequence>
<dbReference type="SMART" id="SM00355">
    <property type="entry name" value="ZnF_C2H2"/>
    <property type="match status" value="4"/>
</dbReference>
<dbReference type="PROSITE" id="PS00028">
    <property type="entry name" value="ZINC_FINGER_C2H2_1"/>
    <property type="match status" value="1"/>
</dbReference>
<proteinExistence type="predicted"/>
<comment type="caution">
    <text evidence="3">The sequence shown here is derived from an EMBL/GenBank/DDBJ whole genome shotgun (WGS) entry which is preliminary data.</text>
</comment>
<keyword evidence="4" id="KW-1185">Reference proteome</keyword>
<dbReference type="EMBL" id="BLLK01000029">
    <property type="protein sequence ID" value="GFH48742.1"/>
    <property type="molecule type" value="Genomic_DNA"/>
</dbReference>
<feature type="region of interest" description="Disordered" evidence="1">
    <location>
        <begin position="214"/>
        <end position="245"/>
    </location>
</feature>
<dbReference type="AlphaFoldDB" id="A0AAD3CMR9"/>
<evidence type="ECO:0000256" key="1">
    <source>
        <dbReference type="SAM" id="MobiDB-lite"/>
    </source>
</evidence>
<feature type="compositionally biased region" description="Polar residues" evidence="1">
    <location>
        <begin position="691"/>
        <end position="700"/>
    </location>
</feature>
<protein>
    <recommendedName>
        <fullName evidence="2">C2H2-type domain-containing protein</fullName>
    </recommendedName>
</protein>
<gene>
    <name evidence="3" type="ORF">CTEN210_05218</name>
</gene>
<evidence type="ECO:0000313" key="3">
    <source>
        <dbReference type="EMBL" id="GFH48742.1"/>
    </source>
</evidence>
<organism evidence="3 4">
    <name type="scientific">Chaetoceros tenuissimus</name>
    <dbReference type="NCBI Taxonomy" id="426638"/>
    <lineage>
        <taxon>Eukaryota</taxon>
        <taxon>Sar</taxon>
        <taxon>Stramenopiles</taxon>
        <taxon>Ochrophyta</taxon>
        <taxon>Bacillariophyta</taxon>
        <taxon>Coscinodiscophyceae</taxon>
        <taxon>Chaetocerotophycidae</taxon>
        <taxon>Chaetocerotales</taxon>
        <taxon>Chaetocerotaceae</taxon>
        <taxon>Chaetoceros</taxon>
    </lineage>
</organism>
<evidence type="ECO:0000259" key="2">
    <source>
        <dbReference type="PROSITE" id="PS00028"/>
    </source>
</evidence>
<accession>A0AAD3CMR9</accession>
<name>A0AAD3CMR9_9STRA</name>
<dbReference type="Gene3D" id="3.30.160.60">
    <property type="entry name" value="Classic Zinc Finger"/>
    <property type="match status" value="1"/>
</dbReference>
<feature type="domain" description="C2H2-type" evidence="2">
    <location>
        <begin position="298"/>
        <end position="319"/>
    </location>
</feature>